<dbReference type="OrthoDB" id="6077919at2759"/>
<evidence type="ECO:0000313" key="10">
    <source>
        <dbReference type="EMBL" id="CAC5424241.1"/>
    </source>
</evidence>
<keyword evidence="2" id="KW-0479">Metal-binding</keyword>
<feature type="domain" description="C2H2-type" evidence="9">
    <location>
        <begin position="189"/>
        <end position="212"/>
    </location>
</feature>
<dbReference type="FunFam" id="3.30.160.60:FF:000110">
    <property type="entry name" value="Zinc finger protein-like"/>
    <property type="match status" value="1"/>
</dbReference>
<protein>
    <submittedName>
        <fullName evidence="10">KRAB</fullName>
    </submittedName>
</protein>
<evidence type="ECO:0000256" key="6">
    <source>
        <dbReference type="ARBA" id="ARBA00023242"/>
    </source>
</evidence>
<evidence type="ECO:0000256" key="1">
    <source>
        <dbReference type="ARBA" id="ARBA00004123"/>
    </source>
</evidence>
<keyword evidence="6" id="KW-0539">Nucleus</keyword>
<dbReference type="InterPro" id="IPR050331">
    <property type="entry name" value="Zinc_finger"/>
</dbReference>
<feature type="domain" description="C2H2-type" evidence="9">
    <location>
        <begin position="128"/>
        <end position="156"/>
    </location>
</feature>
<evidence type="ECO:0000256" key="5">
    <source>
        <dbReference type="ARBA" id="ARBA00022833"/>
    </source>
</evidence>
<dbReference type="PANTHER" id="PTHR16515:SF49">
    <property type="entry name" value="GASTRULA ZINC FINGER PROTEIN XLCGF49.1-LIKE-RELATED"/>
    <property type="match status" value="1"/>
</dbReference>
<dbReference type="Proteomes" id="UP000507470">
    <property type="component" value="Unassembled WGS sequence"/>
</dbReference>
<feature type="region of interest" description="Disordered" evidence="8">
    <location>
        <begin position="436"/>
        <end position="459"/>
    </location>
</feature>
<comment type="subcellular location">
    <subcellularLocation>
        <location evidence="1">Nucleus</location>
    </subcellularLocation>
</comment>
<keyword evidence="4 7" id="KW-0863">Zinc-finger</keyword>
<dbReference type="GO" id="GO:0008270">
    <property type="term" value="F:zinc ion binding"/>
    <property type="evidence" value="ECO:0007669"/>
    <property type="project" value="UniProtKB-KW"/>
</dbReference>
<dbReference type="EMBL" id="CACVKT020009978">
    <property type="protein sequence ID" value="CAC5424241.1"/>
    <property type="molecule type" value="Genomic_DNA"/>
</dbReference>
<dbReference type="AlphaFoldDB" id="A0A6J8EYG4"/>
<keyword evidence="5" id="KW-0862">Zinc</keyword>
<reference evidence="10 11" key="1">
    <citation type="submission" date="2020-06" db="EMBL/GenBank/DDBJ databases">
        <authorList>
            <person name="Li R."/>
            <person name="Bekaert M."/>
        </authorList>
    </citation>
    <scope>NUCLEOTIDE SEQUENCE [LARGE SCALE GENOMIC DNA]</scope>
    <source>
        <strain evidence="11">wild</strain>
    </source>
</reference>
<dbReference type="GO" id="GO:0010468">
    <property type="term" value="P:regulation of gene expression"/>
    <property type="evidence" value="ECO:0007669"/>
    <property type="project" value="TreeGrafter"/>
</dbReference>
<dbReference type="Gene3D" id="3.30.160.60">
    <property type="entry name" value="Classic Zinc Finger"/>
    <property type="match status" value="4"/>
</dbReference>
<dbReference type="InterPro" id="IPR036236">
    <property type="entry name" value="Znf_C2H2_sf"/>
</dbReference>
<sequence length="459" mass="52772">MKINNTCKLCDKSFDIPSRLYTHHKKIHEEGPISCKPCQQVFRTKLNLKMHERSYAHHVKSGQKFTLERNFLCSDCGKSFYRKDYLATHMKYHKSEKKYSCKHCDFKCCFSYTLKRHTSQHFESERRFVCESCGAAFHSLQILQSHIAYKHSDARDFCCNLCSSTFKSRNALHRHIKAHSIENHKKCFCGRSFTRIEALRHHMKSVHSKNATTAVRRRSLNRLMKSACKTDLSTQKSVSRRKKKKQNKSTNSKMSKCEVNTDISAAVKAITESKFKPIKSSAEKPVQGICIANFKYAPLNIINQASNTLRDHENINKNSGEKKNGEIYVQSEHAQTEQKNKLPRSTTDFSFPKENSLLQSNGSDIVKTDTLSVLKEKTVEKPKQNTGIYVQSEHSYSHLFYGQSDHNYSNMSHGQSEQIEKLPVSNSSCIIPKQKSLLQQNDSYGDQNETRACSSKQKN</sequence>
<dbReference type="SMART" id="SM00355">
    <property type="entry name" value="ZnF_C2H2"/>
    <property type="match status" value="7"/>
</dbReference>
<dbReference type="SUPFAM" id="SSF57667">
    <property type="entry name" value="beta-beta-alpha zinc fingers"/>
    <property type="match status" value="4"/>
</dbReference>
<dbReference type="PROSITE" id="PS50157">
    <property type="entry name" value="ZINC_FINGER_C2H2_2"/>
    <property type="match status" value="6"/>
</dbReference>
<feature type="domain" description="C2H2-type" evidence="9">
    <location>
        <begin position="5"/>
        <end position="28"/>
    </location>
</feature>
<keyword evidence="11" id="KW-1185">Reference proteome</keyword>
<keyword evidence="3" id="KW-0677">Repeat</keyword>
<evidence type="ECO:0000256" key="3">
    <source>
        <dbReference type="ARBA" id="ARBA00022737"/>
    </source>
</evidence>
<dbReference type="Pfam" id="PF13912">
    <property type="entry name" value="zf-C2H2_6"/>
    <property type="match status" value="2"/>
</dbReference>
<feature type="region of interest" description="Disordered" evidence="8">
    <location>
        <begin position="229"/>
        <end position="256"/>
    </location>
</feature>
<dbReference type="PROSITE" id="PS00028">
    <property type="entry name" value="ZINC_FINGER_C2H2_1"/>
    <property type="match status" value="4"/>
</dbReference>
<evidence type="ECO:0000256" key="4">
    <source>
        <dbReference type="ARBA" id="ARBA00022771"/>
    </source>
</evidence>
<feature type="domain" description="C2H2-type" evidence="9">
    <location>
        <begin position="33"/>
        <end position="57"/>
    </location>
</feature>
<gene>
    <name evidence="10" type="ORF">MCOR_56165</name>
</gene>
<organism evidence="10 11">
    <name type="scientific">Mytilus coruscus</name>
    <name type="common">Sea mussel</name>
    <dbReference type="NCBI Taxonomy" id="42192"/>
    <lineage>
        <taxon>Eukaryota</taxon>
        <taxon>Metazoa</taxon>
        <taxon>Spiralia</taxon>
        <taxon>Lophotrochozoa</taxon>
        <taxon>Mollusca</taxon>
        <taxon>Bivalvia</taxon>
        <taxon>Autobranchia</taxon>
        <taxon>Pteriomorphia</taxon>
        <taxon>Mytilida</taxon>
        <taxon>Mytiloidea</taxon>
        <taxon>Mytilidae</taxon>
        <taxon>Mytilinae</taxon>
        <taxon>Mytilus</taxon>
    </lineage>
</organism>
<feature type="compositionally biased region" description="Basic residues" evidence="8">
    <location>
        <begin position="238"/>
        <end position="247"/>
    </location>
</feature>
<proteinExistence type="predicted"/>
<evidence type="ECO:0000259" key="9">
    <source>
        <dbReference type="PROSITE" id="PS50157"/>
    </source>
</evidence>
<dbReference type="Pfam" id="PF00096">
    <property type="entry name" value="zf-C2H2"/>
    <property type="match status" value="1"/>
</dbReference>
<name>A0A6J8EYG4_MYTCO</name>
<dbReference type="PANTHER" id="PTHR16515">
    <property type="entry name" value="PR DOMAIN ZINC FINGER PROTEIN"/>
    <property type="match status" value="1"/>
</dbReference>
<dbReference type="GO" id="GO:0005634">
    <property type="term" value="C:nucleus"/>
    <property type="evidence" value="ECO:0007669"/>
    <property type="project" value="UniProtKB-SubCell"/>
</dbReference>
<feature type="domain" description="C2H2-type" evidence="9">
    <location>
        <begin position="71"/>
        <end position="98"/>
    </location>
</feature>
<evidence type="ECO:0000256" key="8">
    <source>
        <dbReference type="SAM" id="MobiDB-lite"/>
    </source>
</evidence>
<accession>A0A6J8EYG4</accession>
<evidence type="ECO:0000256" key="7">
    <source>
        <dbReference type="PROSITE-ProRule" id="PRU00042"/>
    </source>
</evidence>
<evidence type="ECO:0000256" key="2">
    <source>
        <dbReference type="ARBA" id="ARBA00022723"/>
    </source>
</evidence>
<evidence type="ECO:0000313" key="11">
    <source>
        <dbReference type="Proteomes" id="UP000507470"/>
    </source>
</evidence>
<feature type="domain" description="C2H2-type" evidence="9">
    <location>
        <begin position="157"/>
        <end position="184"/>
    </location>
</feature>
<dbReference type="InterPro" id="IPR013087">
    <property type="entry name" value="Znf_C2H2_type"/>
</dbReference>